<dbReference type="PANTHER" id="PTHR43194">
    <property type="entry name" value="HYDROLASE ALPHA/BETA FOLD FAMILY"/>
    <property type="match status" value="1"/>
</dbReference>
<dbReference type="CDD" id="cd12809">
    <property type="entry name" value="Esterase_713_like-2"/>
    <property type="match status" value="1"/>
</dbReference>
<dbReference type="InterPro" id="IPR029058">
    <property type="entry name" value="AB_hydrolase_fold"/>
</dbReference>
<feature type="signal peptide" evidence="1">
    <location>
        <begin position="1"/>
        <end position="20"/>
    </location>
</feature>
<dbReference type="EMBL" id="JBAHYK010000219">
    <property type="protein sequence ID" value="KAL0576505.1"/>
    <property type="molecule type" value="Genomic_DNA"/>
</dbReference>
<dbReference type="Pfam" id="PF12697">
    <property type="entry name" value="Abhydrolase_6"/>
    <property type="match status" value="1"/>
</dbReference>
<dbReference type="PANTHER" id="PTHR43194:SF4">
    <property type="entry name" value="AB HYDROLASE-1 DOMAIN-CONTAINING PROTEIN"/>
    <property type="match status" value="1"/>
</dbReference>
<dbReference type="SUPFAM" id="SSF53474">
    <property type="entry name" value="alpha/beta-Hydrolases"/>
    <property type="match status" value="1"/>
</dbReference>
<dbReference type="Proteomes" id="UP001465976">
    <property type="component" value="Unassembled WGS sequence"/>
</dbReference>
<keyword evidence="4" id="KW-1185">Reference proteome</keyword>
<name>A0ABR3FM64_9AGAR</name>
<comment type="caution">
    <text evidence="3">The sequence shown here is derived from an EMBL/GenBank/DDBJ whole genome shotgun (WGS) entry which is preliminary data.</text>
</comment>
<protein>
    <recommendedName>
        <fullName evidence="2">AB hydrolase-1 domain-containing protein</fullName>
    </recommendedName>
</protein>
<evidence type="ECO:0000313" key="3">
    <source>
        <dbReference type="EMBL" id="KAL0576505.1"/>
    </source>
</evidence>
<organism evidence="3 4">
    <name type="scientific">Marasmius crinis-equi</name>
    <dbReference type="NCBI Taxonomy" id="585013"/>
    <lineage>
        <taxon>Eukaryota</taxon>
        <taxon>Fungi</taxon>
        <taxon>Dikarya</taxon>
        <taxon>Basidiomycota</taxon>
        <taxon>Agaricomycotina</taxon>
        <taxon>Agaricomycetes</taxon>
        <taxon>Agaricomycetidae</taxon>
        <taxon>Agaricales</taxon>
        <taxon>Marasmiineae</taxon>
        <taxon>Marasmiaceae</taxon>
        <taxon>Marasmius</taxon>
    </lineage>
</organism>
<evidence type="ECO:0000259" key="2">
    <source>
        <dbReference type="Pfam" id="PF12697"/>
    </source>
</evidence>
<dbReference type="Gene3D" id="3.40.50.1820">
    <property type="entry name" value="alpha/beta hydrolase"/>
    <property type="match status" value="1"/>
</dbReference>
<accession>A0ABR3FM64</accession>
<dbReference type="InterPro" id="IPR050228">
    <property type="entry name" value="Carboxylesterase_BioH"/>
</dbReference>
<evidence type="ECO:0000256" key="1">
    <source>
        <dbReference type="SAM" id="SignalP"/>
    </source>
</evidence>
<feature type="domain" description="AB hydrolase-1" evidence="2">
    <location>
        <begin position="67"/>
        <end position="353"/>
    </location>
</feature>
<reference evidence="3 4" key="1">
    <citation type="submission" date="2024-02" db="EMBL/GenBank/DDBJ databases">
        <title>A draft genome for the cacao thread blight pathogen Marasmius crinis-equi.</title>
        <authorList>
            <person name="Cohen S.P."/>
            <person name="Baruah I.K."/>
            <person name="Amoako-Attah I."/>
            <person name="Bukari Y."/>
            <person name="Meinhardt L.W."/>
            <person name="Bailey B.A."/>
        </authorList>
    </citation>
    <scope>NUCLEOTIDE SEQUENCE [LARGE SCALE GENOMIC DNA]</scope>
    <source>
        <strain evidence="3 4">GH-76</strain>
    </source>
</reference>
<gene>
    <name evidence="3" type="ORF">V5O48_005480</name>
</gene>
<feature type="chain" id="PRO_5045598447" description="AB hydrolase-1 domain-containing protein" evidence="1">
    <location>
        <begin position="21"/>
        <end position="368"/>
    </location>
</feature>
<sequence length="368" mass="40556">MHLYNLLSILLSTQLATVLANVAGTLHRRNYFYVGERYVTVNDSVIAAGQIYVEHLVPAQVTQPLPILFIHGHGMTATNFLNTPDGRLGWADYFLSKGYELYLIDQPSRGRSAWQMGVDGGQSDFDVFTTQVRFTASEKFDWWPLAHLHTQWPGNGTAGDPIFDNFYASTVPSLNSDAESSEKTKTATVELLDRIGPVILLTHSQSGPFGWVIADARPSLVKTVIALEPMGPPFMNVIFPPIGPARPFGITESPLTFSPPVNSASDLQPAVFNSIPNITCFEQAEPAKQLVNLAKIPIAVVTSESSYHAMYDNCTVRFMQQAGVGVKHLNLPEFGIRGNGHMMFMEKNGLEIAEKVVERWIQESGFGL</sequence>
<evidence type="ECO:0000313" key="4">
    <source>
        <dbReference type="Proteomes" id="UP001465976"/>
    </source>
</evidence>
<proteinExistence type="predicted"/>
<dbReference type="InterPro" id="IPR000073">
    <property type="entry name" value="AB_hydrolase_1"/>
</dbReference>
<keyword evidence="1" id="KW-0732">Signal</keyword>